<dbReference type="AlphaFoldDB" id="A0A2W4WXR9"/>
<reference evidence="1 2" key="2">
    <citation type="submission" date="2018-06" db="EMBL/GenBank/DDBJ databases">
        <title>Metagenomic assembly of (sub)arctic Cyanobacteria and their associated microbiome from non-axenic cultures.</title>
        <authorList>
            <person name="Baurain D."/>
        </authorList>
    </citation>
    <scope>NUCLEOTIDE SEQUENCE [LARGE SCALE GENOMIC DNA]</scope>
    <source>
        <strain evidence="1">ULC027bin1</strain>
    </source>
</reference>
<gene>
    <name evidence="1" type="ORF">DCF15_16415</name>
</gene>
<dbReference type="Proteomes" id="UP000249794">
    <property type="component" value="Unassembled WGS sequence"/>
</dbReference>
<organism evidence="1 2">
    <name type="scientific">Phormidesmis priestleyi</name>
    <dbReference type="NCBI Taxonomy" id="268141"/>
    <lineage>
        <taxon>Bacteria</taxon>
        <taxon>Bacillati</taxon>
        <taxon>Cyanobacteriota</taxon>
        <taxon>Cyanophyceae</taxon>
        <taxon>Leptolyngbyales</taxon>
        <taxon>Leptolyngbyaceae</taxon>
        <taxon>Phormidesmis</taxon>
    </lineage>
</organism>
<name>A0A2W4WXR9_9CYAN</name>
<dbReference type="EMBL" id="QBMP01000201">
    <property type="protein sequence ID" value="PZO49904.1"/>
    <property type="molecule type" value="Genomic_DNA"/>
</dbReference>
<protein>
    <submittedName>
        <fullName evidence="1">Uncharacterized protein</fullName>
    </submittedName>
</protein>
<accession>A0A2W4WXR9</accession>
<evidence type="ECO:0000313" key="2">
    <source>
        <dbReference type="Proteomes" id="UP000249794"/>
    </source>
</evidence>
<reference evidence="2" key="1">
    <citation type="submission" date="2018-04" db="EMBL/GenBank/DDBJ databases">
        <authorList>
            <person name="Cornet L."/>
        </authorList>
    </citation>
    <scope>NUCLEOTIDE SEQUENCE [LARGE SCALE GENOMIC DNA]</scope>
</reference>
<comment type="caution">
    <text evidence="1">The sequence shown here is derived from an EMBL/GenBank/DDBJ whole genome shotgun (WGS) entry which is preliminary data.</text>
</comment>
<sequence length="60" mass="7037">MDDLRLLYKDKEAFVEAWNKSGGPLLMAVEYFRQPSMNSPGFYFLPAQYSVTNIVRYLVR</sequence>
<proteinExistence type="predicted"/>
<evidence type="ECO:0000313" key="1">
    <source>
        <dbReference type="EMBL" id="PZO49904.1"/>
    </source>
</evidence>